<evidence type="ECO:0000313" key="5">
    <source>
        <dbReference type="EMBL" id="CAB4586310.1"/>
    </source>
</evidence>
<evidence type="ECO:0000313" key="3">
    <source>
        <dbReference type="EMBL" id="CAB4342382.1"/>
    </source>
</evidence>
<reference evidence="6" key="1">
    <citation type="submission" date="2020-05" db="EMBL/GenBank/DDBJ databases">
        <authorList>
            <person name="Chiriac C."/>
            <person name="Salcher M."/>
            <person name="Ghai R."/>
            <person name="Kavagutti S V."/>
        </authorList>
    </citation>
    <scope>NUCLEOTIDE SEQUENCE</scope>
</reference>
<protein>
    <submittedName>
        <fullName evidence="6">Unannotated protein</fullName>
    </submittedName>
</protein>
<evidence type="ECO:0000313" key="6">
    <source>
        <dbReference type="EMBL" id="CAB4619303.1"/>
    </source>
</evidence>
<dbReference type="InterPro" id="IPR032465">
    <property type="entry name" value="ACMSD"/>
</dbReference>
<dbReference type="SUPFAM" id="SSF51556">
    <property type="entry name" value="Metallo-dependent hydrolases"/>
    <property type="match status" value="1"/>
</dbReference>
<dbReference type="EMBL" id="CAESAL010000036">
    <property type="protein sequence ID" value="CAB4342382.1"/>
    <property type="molecule type" value="Genomic_DNA"/>
</dbReference>
<accession>A0A6J6I3Y1</accession>
<dbReference type="EMBL" id="CAFBNJ010000022">
    <property type="protein sequence ID" value="CAB4947300.1"/>
    <property type="molecule type" value="Genomic_DNA"/>
</dbReference>
<proteinExistence type="predicted"/>
<dbReference type="InterPro" id="IPR032466">
    <property type="entry name" value="Metal_Hydrolase"/>
</dbReference>
<evidence type="ECO:0000313" key="10">
    <source>
        <dbReference type="EMBL" id="CAB4972354.1"/>
    </source>
</evidence>
<organism evidence="6">
    <name type="scientific">freshwater metagenome</name>
    <dbReference type="NCBI Taxonomy" id="449393"/>
    <lineage>
        <taxon>unclassified sequences</taxon>
        <taxon>metagenomes</taxon>
        <taxon>ecological metagenomes</taxon>
    </lineage>
</organism>
<gene>
    <name evidence="5" type="ORF">UFOPK1762_01024</name>
    <name evidence="6" type="ORF">UFOPK1906_00626</name>
    <name evidence="7" type="ORF">UFOPK2624_00935</name>
    <name evidence="8" type="ORF">UFOPK2969_00375</name>
    <name evidence="3" type="ORF">UFOPK3331_01113</name>
    <name evidence="9" type="ORF">UFOPK3785_00599</name>
    <name evidence="10" type="ORF">UFOPK3927_00200</name>
    <name evidence="4" type="ORF">UFOPK4201_00156</name>
    <name evidence="11" type="ORF">UFOPK4371_01332</name>
</gene>
<name>A0A6J6I3Y1_9ZZZZ</name>
<dbReference type="EMBL" id="CAFBOK010000013">
    <property type="protein sequence ID" value="CAB4972354.1"/>
    <property type="molecule type" value="Genomic_DNA"/>
</dbReference>
<sequence>MIERVISADCHVTEPPSVFDRVPKSLRDRVPKVMTGADGGEGWSFDGKPPKRTLGVEAMAGQTNGKASGLRFDEILPGNFDGVAHAADMDRDGIDVSIVYPANVIHMYVETDRELAIACIRSYNDWLLDDFAAAAPGRIVGLPLLPVDDGIDVCIAEFDRVLEKGAKAAFIPGNPARPYHDSYFDPLYQAAVDAGVPLTFHRTFGGKPSESDWDELVNQQVTVSGTVYRFFSAARPFTYMTYGGVFERHPDLKIVAGEVNCSWLPFWAQTMDQCFDNPYYRATGGVRIDRRPSELLGENLFVTVLDDDLGFKMIADGFWPQLASCSMFSTDYPHSVCLWPESASYIERLAVGMSSADRHSVLAGNAARVYGI</sequence>
<dbReference type="GO" id="GO:0016831">
    <property type="term" value="F:carboxy-lyase activity"/>
    <property type="evidence" value="ECO:0007669"/>
    <property type="project" value="InterPro"/>
</dbReference>
<dbReference type="EMBL" id="CAEZVC010000027">
    <property type="protein sequence ID" value="CAB4619303.1"/>
    <property type="molecule type" value="Genomic_DNA"/>
</dbReference>
<dbReference type="PANTHER" id="PTHR21240:SF28">
    <property type="entry name" value="ISO-OROTATE DECARBOXYLASE (EUROFUNG)"/>
    <property type="match status" value="1"/>
</dbReference>
<dbReference type="EMBL" id="CAEUNJ010000004">
    <property type="protein sequence ID" value="CAB4370353.1"/>
    <property type="molecule type" value="Genomic_DNA"/>
</dbReference>
<evidence type="ECO:0000259" key="2">
    <source>
        <dbReference type="Pfam" id="PF04909"/>
    </source>
</evidence>
<dbReference type="EMBL" id="CAEZXY010000035">
    <property type="protein sequence ID" value="CAB4708103.1"/>
    <property type="molecule type" value="Genomic_DNA"/>
</dbReference>
<dbReference type="EMBL" id="CAFBRD010000082">
    <property type="protein sequence ID" value="CAB5078080.1"/>
    <property type="molecule type" value="Genomic_DNA"/>
</dbReference>
<evidence type="ECO:0000313" key="9">
    <source>
        <dbReference type="EMBL" id="CAB4947300.1"/>
    </source>
</evidence>
<dbReference type="AlphaFoldDB" id="A0A6J6I3Y1"/>
<feature type="domain" description="Amidohydrolase-related" evidence="2">
    <location>
        <begin position="98"/>
        <end position="372"/>
    </location>
</feature>
<dbReference type="InterPro" id="IPR006680">
    <property type="entry name" value="Amidohydro-rel"/>
</dbReference>
<dbReference type="Pfam" id="PF04909">
    <property type="entry name" value="Amidohydro_2"/>
    <property type="match status" value="1"/>
</dbReference>
<evidence type="ECO:0000256" key="1">
    <source>
        <dbReference type="ARBA" id="ARBA00023239"/>
    </source>
</evidence>
<dbReference type="EMBL" id="CAFAAD010000017">
    <property type="protein sequence ID" value="CAB4785382.1"/>
    <property type="molecule type" value="Genomic_DNA"/>
</dbReference>
<dbReference type="GO" id="GO:0016787">
    <property type="term" value="F:hydrolase activity"/>
    <property type="evidence" value="ECO:0007669"/>
    <property type="project" value="InterPro"/>
</dbReference>
<evidence type="ECO:0000313" key="4">
    <source>
        <dbReference type="EMBL" id="CAB4370353.1"/>
    </source>
</evidence>
<dbReference type="PANTHER" id="PTHR21240">
    <property type="entry name" value="2-AMINO-3-CARBOXYLMUCONATE-6-SEMIALDEHYDE DECARBOXYLASE"/>
    <property type="match status" value="1"/>
</dbReference>
<evidence type="ECO:0000313" key="8">
    <source>
        <dbReference type="EMBL" id="CAB4785382.1"/>
    </source>
</evidence>
<dbReference type="GO" id="GO:0019748">
    <property type="term" value="P:secondary metabolic process"/>
    <property type="evidence" value="ECO:0007669"/>
    <property type="project" value="TreeGrafter"/>
</dbReference>
<evidence type="ECO:0000313" key="7">
    <source>
        <dbReference type="EMBL" id="CAB4708103.1"/>
    </source>
</evidence>
<evidence type="ECO:0000313" key="11">
    <source>
        <dbReference type="EMBL" id="CAB5078080.1"/>
    </source>
</evidence>
<dbReference type="GO" id="GO:0005737">
    <property type="term" value="C:cytoplasm"/>
    <property type="evidence" value="ECO:0007669"/>
    <property type="project" value="TreeGrafter"/>
</dbReference>
<dbReference type="EMBL" id="CAEZTY010000033">
    <property type="protein sequence ID" value="CAB4586310.1"/>
    <property type="molecule type" value="Genomic_DNA"/>
</dbReference>
<dbReference type="Gene3D" id="3.20.20.140">
    <property type="entry name" value="Metal-dependent hydrolases"/>
    <property type="match status" value="1"/>
</dbReference>
<keyword evidence="1" id="KW-0456">Lyase</keyword>